<name>A0ACB9B8G5_ARCLA</name>
<proteinExistence type="predicted"/>
<organism evidence="1 2">
    <name type="scientific">Arctium lappa</name>
    <name type="common">Greater burdock</name>
    <name type="synonym">Lappa major</name>
    <dbReference type="NCBI Taxonomy" id="4217"/>
    <lineage>
        <taxon>Eukaryota</taxon>
        <taxon>Viridiplantae</taxon>
        <taxon>Streptophyta</taxon>
        <taxon>Embryophyta</taxon>
        <taxon>Tracheophyta</taxon>
        <taxon>Spermatophyta</taxon>
        <taxon>Magnoliopsida</taxon>
        <taxon>eudicotyledons</taxon>
        <taxon>Gunneridae</taxon>
        <taxon>Pentapetalae</taxon>
        <taxon>asterids</taxon>
        <taxon>campanulids</taxon>
        <taxon>Asterales</taxon>
        <taxon>Asteraceae</taxon>
        <taxon>Carduoideae</taxon>
        <taxon>Cardueae</taxon>
        <taxon>Arctiinae</taxon>
        <taxon>Arctium</taxon>
    </lineage>
</organism>
<dbReference type="EMBL" id="CM042052">
    <property type="protein sequence ID" value="KAI3718245.1"/>
    <property type="molecule type" value="Genomic_DNA"/>
</dbReference>
<accession>A0ACB9B8G5</accession>
<evidence type="ECO:0000313" key="1">
    <source>
        <dbReference type="EMBL" id="KAI3718245.1"/>
    </source>
</evidence>
<comment type="caution">
    <text evidence="1">The sequence shown here is derived from an EMBL/GenBank/DDBJ whole genome shotgun (WGS) entry which is preliminary data.</text>
</comment>
<dbReference type="Proteomes" id="UP001055879">
    <property type="component" value="Linkage Group LG06"/>
</dbReference>
<reference evidence="1 2" key="2">
    <citation type="journal article" date="2022" name="Mol. Ecol. Resour.">
        <title>The genomes of chicory, endive, great burdock and yacon provide insights into Asteraceae paleo-polyploidization history and plant inulin production.</title>
        <authorList>
            <person name="Fan W."/>
            <person name="Wang S."/>
            <person name="Wang H."/>
            <person name="Wang A."/>
            <person name="Jiang F."/>
            <person name="Liu H."/>
            <person name="Zhao H."/>
            <person name="Xu D."/>
            <person name="Zhang Y."/>
        </authorList>
    </citation>
    <scope>NUCLEOTIDE SEQUENCE [LARGE SCALE GENOMIC DNA]</scope>
    <source>
        <strain evidence="2">cv. Niubang</strain>
    </source>
</reference>
<gene>
    <name evidence="1" type="ORF">L6452_19107</name>
</gene>
<reference evidence="2" key="1">
    <citation type="journal article" date="2022" name="Mol. Ecol. Resour.">
        <title>The genomes of chicory, endive, great burdock and yacon provide insights into Asteraceae palaeo-polyploidization history and plant inulin production.</title>
        <authorList>
            <person name="Fan W."/>
            <person name="Wang S."/>
            <person name="Wang H."/>
            <person name="Wang A."/>
            <person name="Jiang F."/>
            <person name="Liu H."/>
            <person name="Zhao H."/>
            <person name="Xu D."/>
            <person name="Zhang Y."/>
        </authorList>
    </citation>
    <scope>NUCLEOTIDE SEQUENCE [LARGE SCALE GENOMIC DNA]</scope>
    <source>
        <strain evidence="2">cv. Niubang</strain>
    </source>
</reference>
<keyword evidence="2" id="KW-1185">Reference proteome</keyword>
<sequence length="416" mass="46309">MLYSKKRADFANNKFKLTSNKLLVMTRSLIDVLVVAVCLMIFSPSLSHAGTPAVFILGDSLYDVGTNSFIPRALAKANFPFYGIDFFNSTPNGRFSNGLNLADFTAKVALGESVTSPPPFQSLYNTGNTFSASLAKAIDFDPMRPWETPNKDFNFASIGMDKENPARGINFASSGAGIIDKTSAIDQSVAITQQLSQLMFVHGNLTATMGAWKTQFLFAKSTFFLCVGNNDINFFVMTRQKMDQEAYIEELIDSYNSTLRVLYNLGVRKFGIFGIPYVGCVPLVRVTVVSGECSERANDMAIQLNSKLEQLLCDMMINFKGMVYSFANSYDVLYELMEQSERYNFTNTIDACCGLGRFNAMTNCNPVANLCKNRKEYIFWDIAHPTQYAASIIINKFQFGGTNYARPINWSKLASL</sequence>
<protein>
    <submittedName>
        <fullName evidence="1">Uncharacterized protein</fullName>
    </submittedName>
</protein>
<evidence type="ECO:0000313" key="2">
    <source>
        <dbReference type="Proteomes" id="UP001055879"/>
    </source>
</evidence>